<reference evidence="2 3" key="1">
    <citation type="submission" date="2019-05" db="EMBL/GenBank/DDBJ databases">
        <title>Another draft genome of Portunus trituberculatus and its Hox gene families provides insights of decapod evolution.</title>
        <authorList>
            <person name="Jeong J.-H."/>
            <person name="Song I."/>
            <person name="Kim S."/>
            <person name="Choi T."/>
            <person name="Kim D."/>
            <person name="Ryu S."/>
            <person name="Kim W."/>
        </authorList>
    </citation>
    <scope>NUCLEOTIDE SEQUENCE [LARGE SCALE GENOMIC DNA]</scope>
    <source>
        <tissue evidence="2">Muscle</tissue>
    </source>
</reference>
<feature type="compositionally biased region" description="Basic and acidic residues" evidence="1">
    <location>
        <begin position="37"/>
        <end position="55"/>
    </location>
</feature>
<evidence type="ECO:0000313" key="2">
    <source>
        <dbReference type="EMBL" id="MPC31426.1"/>
    </source>
</evidence>
<evidence type="ECO:0000313" key="3">
    <source>
        <dbReference type="Proteomes" id="UP000324222"/>
    </source>
</evidence>
<dbReference type="EMBL" id="VSRR010002432">
    <property type="protein sequence ID" value="MPC31426.1"/>
    <property type="molecule type" value="Genomic_DNA"/>
</dbReference>
<organism evidence="2 3">
    <name type="scientific">Portunus trituberculatus</name>
    <name type="common">Swimming crab</name>
    <name type="synonym">Neptunus trituberculatus</name>
    <dbReference type="NCBI Taxonomy" id="210409"/>
    <lineage>
        <taxon>Eukaryota</taxon>
        <taxon>Metazoa</taxon>
        <taxon>Ecdysozoa</taxon>
        <taxon>Arthropoda</taxon>
        <taxon>Crustacea</taxon>
        <taxon>Multicrustacea</taxon>
        <taxon>Malacostraca</taxon>
        <taxon>Eumalacostraca</taxon>
        <taxon>Eucarida</taxon>
        <taxon>Decapoda</taxon>
        <taxon>Pleocyemata</taxon>
        <taxon>Brachyura</taxon>
        <taxon>Eubrachyura</taxon>
        <taxon>Portunoidea</taxon>
        <taxon>Portunidae</taxon>
        <taxon>Portuninae</taxon>
        <taxon>Portunus</taxon>
    </lineage>
</organism>
<name>A0A5B7EDX7_PORTR</name>
<gene>
    <name evidence="2" type="ORF">E2C01_024715</name>
</gene>
<accession>A0A5B7EDX7</accession>
<proteinExistence type="predicted"/>
<dbReference type="AlphaFoldDB" id="A0A5B7EDX7"/>
<dbReference type="Proteomes" id="UP000324222">
    <property type="component" value="Unassembled WGS sequence"/>
</dbReference>
<sequence>MRNSAGCQRRACGMTPAITEPSRFVAFKCDDSGGGGKENEDSVDVGDHDGIEARRPLPSGVPELQHGPAAEA</sequence>
<comment type="caution">
    <text evidence="2">The sequence shown here is derived from an EMBL/GenBank/DDBJ whole genome shotgun (WGS) entry which is preliminary data.</text>
</comment>
<evidence type="ECO:0000256" key="1">
    <source>
        <dbReference type="SAM" id="MobiDB-lite"/>
    </source>
</evidence>
<feature type="region of interest" description="Disordered" evidence="1">
    <location>
        <begin position="30"/>
        <end position="72"/>
    </location>
</feature>
<protein>
    <submittedName>
        <fullName evidence="2">Uncharacterized protein</fullName>
    </submittedName>
</protein>
<keyword evidence="3" id="KW-1185">Reference proteome</keyword>